<feature type="non-terminal residue" evidence="1">
    <location>
        <position position="51"/>
    </location>
</feature>
<sequence length="51" mass="5625">LKSVHICIGRKRLHTYLPVLSRQKGTADISSLQTNADVLHMSVLSQSNGHL</sequence>
<dbReference type="AlphaFoldDB" id="A0AAV7TLW0"/>
<name>A0AAV7TLW0_PLEWA</name>
<gene>
    <name evidence="1" type="ORF">NDU88_001970</name>
</gene>
<accession>A0AAV7TLW0</accession>
<dbReference type="Proteomes" id="UP001066276">
    <property type="component" value="Chromosome 3_2"/>
</dbReference>
<dbReference type="EMBL" id="JANPWB010000006">
    <property type="protein sequence ID" value="KAJ1176702.1"/>
    <property type="molecule type" value="Genomic_DNA"/>
</dbReference>
<evidence type="ECO:0000313" key="2">
    <source>
        <dbReference type="Proteomes" id="UP001066276"/>
    </source>
</evidence>
<evidence type="ECO:0008006" key="3">
    <source>
        <dbReference type="Google" id="ProtNLM"/>
    </source>
</evidence>
<feature type="non-terminal residue" evidence="1">
    <location>
        <position position="1"/>
    </location>
</feature>
<organism evidence="1 2">
    <name type="scientific">Pleurodeles waltl</name>
    <name type="common">Iberian ribbed newt</name>
    <dbReference type="NCBI Taxonomy" id="8319"/>
    <lineage>
        <taxon>Eukaryota</taxon>
        <taxon>Metazoa</taxon>
        <taxon>Chordata</taxon>
        <taxon>Craniata</taxon>
        <taxon>Vertebrata</taxon>
        <taxon>Euteleostomi</taxon>
        <taxon>Amphibia</taxon>
        <taxon>Batrachia</taxon>
        <taxon>Caudata</taxon>
        <taxon>Salamandroidea</taxon>
        <taxon>Salamandridae</taxon>
        <taxon>Pleurodelinae</taxon>
        <taxon>Pleurodeles</taxon>
    </lineage>
</organism>
<comment type="caution">
    <text evidence="1">The sequence shown here is derived from an EMBL/GenBank/DDBJ whole genome shotgun (WGS) entry which is preliminary data.</text>
</comment>
<reference evidence="1" key="1">
    <citation type="journal article" date="2022" name="bioRxiv">
        <title>Sequencing and chromosome-scale assembly of the giantPleurodeles waltlgenome.</title>
        <authorList>
            <person name="Brown T."/>
            <person name="Elewa A."/>
            <person name="Iarovenko S."/>
            <person name="Subramanian E."/>
            <person name="Araus A.J."/>
            <person name="Petzold A."/>
            <person name="Susuki M."/>
            <person name="Suzuki K.-i.T."/>
            <person name="Hayashi T."/>
            <person name="Toyoda A."/>
            <person name="Oliveira C."/>
            <person name="Osipova E."/>
            <person name="Leigh N.D."/>
            <person name="Simon A."/>
            <person name="Yun M.H."/>
        </authorList>
    </citation>
    <scope>NUCLEOTIDE SEQUENCE</scope>
    <source>
        <strain evidence="1">20211129_DDA</strain>
        <tissue evidence="1">Liver</tissue>
    </source>
</reference>
<proteinExistence type="predicted"/>
<evidence type="ECO:0000313" key="1">
    <source>
        <dbReference type="EMBL" id="KAJ1176702.1"/>
    </source>
</evidence>
<protein>
    <recommendedName>
        <fullName evidence="3">Leptin</fullName>
    </recommendedName>
</protein>
<keyword evidence="2" id="KW-1185">Reference proteome</keyword>